<dbReference type="PANTHER" id="PTHR42648">
    <property type="entry name" value="TRANSPOSASE, PUTATIVE-RELATED"/>
    <property type="match status" value="1"/>
</dbReference>
<dbReference type="Gene3D" id="3.30.420.10">
    <property type="entry name" value="Ribonuclease H-like superfamily/Ribonuclease H"/>
    <property type="match status" value="1"/>
</dbReference>
<feature type="region of interest" description="Disordered" evidence="2">
    <location>
        <begin position="228"/>
        <end position="263"/>
    </location>
</feature>
<dbReference type="EMBL" id="BQNB010017085">
    <property type="protein sequence ID" value="GJT59174.1"/>
    <property type="molecule type" value="Genomic_DNA"/>
</dbReference>
<keyword evidence="5" id="KW-1185">Reference proteome</keyword>
<dbReference type="PANTHER" id="PTHR42648:SF18">
    <property type="entry name" value="RETROTRANSPOSON, UNCLASSIFIED-LIKE PROTEIN"/>
    <property type="match status" value="1"/>
</dbReference>
<feature type="coiled-coil region" evidence="1">
    <location>
        <begin position="3"/>
        <end position="41"/>
    </location>
</feature>
<evidence type="ECO:0000256" key="1">
    <source>
        <dbReference type="SAM" id="Coils"/>
    </source>
</evidence>
<gene>
    <name evidence="4" type="ORF">Tco_1002707</name>
</gene>
<dbReference type="InterPro" id="IPR012337">
    <property type="entry name" value="RNaseH-like_sf"/>
</dbReference>
<dbReference type="InterPro" id="IPR036397">
    <property type="entry name" value="RNaseH_sf"/>
</dbReference>
<sequence length="581" mass="66854">MRMKNARKENEKLLKESNDVQESLLNRIKILENDFQRYQAQSIAFELKLQHKKEKDVFVTSWISKVKKLDDENVYLQFQVDSLIKENENVKLEYQKLFDSIKKIRTQHQKEIHELVENVNQKTNAYGDFDNSSVLGKLICVTPLNKLAQKPRFVSKNIKKKEVSKPVTSQTSPNKKNIISSNTKVIAPGMYKISTKDKIDKCAHSNVNVFTYTRVKDVISVRRPNSRSSSLMSSVLPTTNSRCTSKTSKKVESHVRNNNKSHVTSNVNENVLDATHIAAKSKFVEATPLKANSKGKCKRTIHKSKPVTSTDARLQLLHIDLCGPMRVESINGKRYILVIVDDYSRYTWVYFLRSTDEDPEIIKKFITRIQNETLKSFYEKLGITHQKSVARTPEQNGVVERSNRTLVVVARTMLIFSNSPNFLWAEAVATTCITQNCSLIHTYYNETSYEFTRERKPNVQFFHVFGILRFKGFRIYNRRTRKIMKTINVKFDELTAVAFERNCLEPDSNRIKFQDPSAESSPTPTKEDLDNLFGLMYDEYFEKRTPIVSTDSAAPDTIHNNDTPSSTTIIVSTTTDQTPLQ</sequence>
<dbReference type="PROSITE" id="PS50994">
    <property type="entry name" value="INTEGRASE"/>
    <property type="match status" value="1"/>
</dbReference>
<feature type="compositionally biased region" description="Polar residues" evidence="2">
    <location>
        <begin position="235"/>
        <end position="246"/>
    </location>
</feature>
<keyword evidence="1" id="KW-0175">Coiled coil</keyword>
<feature type="region of interest" description="Disordered" evidence="2">
    <location>
        <begin position="551"/>
        <end position="581"/>
    </location>
</feature>
<evidence type="ECO:0000259" key="3">
    <source>
        <dbReference type="PROSITE" id="PS50994"/>
    </source>
</evidence>
<reference evidence="4" key="2">
    <citation type="submission" date="2022-01" db="EMBL/GenBank/DDBJ databases">
        <authorList>
            <person name="Yamashiro T."/>
            <person name="Shiraishi A."/>
            <person name="Satake H."/>
            <person name="Nakayama K."/>
        </authorList>
    </citation>
    <scope>NUCLEOTIDE SEQUENCE</scope>
</reference>
<dbReference type="InterPro" id="IPR039537">
    <property type="entry name" value="Retrotran_Ty1/copia-like"/>
</dbReference>
<feature type="domain" description="Integrase catalytic" evidence="3">
    <location>
        <begin position="355"/>
        <end position="456"/>
    </location>
</feature>
<proteinExistence type="predicted"/>
<comment type="caution">
    <text evidence="4">The sequence shown here is derived from an EMBL/GenBank/DDBJ whole genome shotgun (WGS) entry which is preliminary data.</text>
</comment>
<organism evidence="4 5">
    <name type="scientific">Tanacetum coccineum</name>
    <dbReference type="NCBI Taxonomy" id="301880"/>
    <lineage>
        <taxon>Eukaryota</taxon>
        <taxon>Viridiplantae</taxon>
        <taxon>Streptophyta</taxon>
        <taxon>Embryophyta</taxon>
        <taxon>Tracheophyta</taxon>
        <taxon>Spermatophyta</taxon>
        <taxon>Magnoliopsida</taxon>
        <taxon>eudicotyledons</taxon>
        <taxon>Gunneridae</taxon>
        <taxon>Pentapetalae</taxon>
        <taxon>asterids</taxon>
        <taxon>campanulids</taxon>
        <taxon>Asterales</taxon>
        <taxon>Asteraceae</taxon>
        <taxon>Asteroideae</taxon>
        <taxon>Anthemideae</taxon>
        <taxon>Anthemidinae</taxon>
        <taxon>Tanacetum</taxon>
    </lineage>
</organism>
<reference evidence="4" key="1">
    <citation type="journal article" date="2022" name="Int. J. Mol. Sci.">
        <title>Draft Genome of Tanacetum Coccineum: Genomic Comparison of Closely Related Tanacetum-Family Plants.</title>
        <authorList>
            <person name="Yamashiro T."/>
            <person name="Shiraishi A."/>
            <person name="Nakayama K."/>
            <person name="Satake H."/>
        </authorList>
    </citation>
    <scope>NUCLEOTIDE SEQUENCE</scope>
</reference>
<evidence type="ECO:0000313" key="4">
    <source>
        <dbReference type="EMBL" id="GJT59174.1"/>
    </source>
</evidence>
<protein>
    <submittedName>
        <fullName evidence="4">Retrovirus-related pol polyprotein from transposon TNT 1-94</fullName>
    </submittedName>
</protein>
<feature type="region of interest" description="Disordered" evidence="2">
    <location>
        <begin position="510"/>
        <end position="529"/>
    </location>
</feature>
<evidence type="ECO:0000256" key="2">
    <source>
        <dbReference type="SAM" id="MobiDB-lite"/>
    </source>
</evidence>
<accession>A0ABQ5F7M5</accession>
<dbReference type="Proteomes" id="UP001151760">
    <property type="component" value="Unassembled WGS sequence"/>
</dbReference>
<dbReference type="InterPro" id="IPR001584">
    <property type="entry name" value="Integrase_cat-core"/>
</dbReference>
<name>A0ABQ5F7M5_9ASTR</name>
<dbReference type="SUPFAM" id="SSF53098">
    <property type="entry name" value="Ribonuclease H-like"/>
    <property type="match status" value="1"/>
</dbReference>
<evidence type="ECO:0000313" key="5">
    <source>
        <dbReference type="Proteomes" id="UP001151760"/>
    </source>
</evidence>
<feature type="compositionally biased region" description="Low complexity" evidence="2">
    <location>
        <begin position="562"/>
        <end position="581"/>
    </location>
</feature>